<keyword evidence="9 12" id="KW-1133">Transmembrane helix</keyword>
<dbReference type="Pfam" id="PF03739">
    <property type="entry name" value="LptF_LptG"/>
    <property type="match status" value="1"/>
</dbReference>
<keyword evidence="14" id="KW-1185">Reference proteome</keyword>
<reference evidence="13 14" key="1">
    <citation type="submission" date="2024-04" db="EMBL/GenBank/DDBJ databases">
        <authorList>
            <person name="Cremers G."/>
        </authorList>
    </citation>
    <scope>NUCLEOTIDE SEQUENCE [LARGE SCALE GENOMIC DNA]</scope>
    <source>
        <strain evidence="13">MeCH1-AG</strain>
    </source>
</reference>
<evidence type="ECO:0000256" key="9">
    <source>
        <dbReference type="ARBA" id="ARBA00022989"/>
    </source>
</evidence>
<evidence type="ECO:0000256" key="10">
    <source>
        <dbReference type="ARBA" id="ARBA00023136"/>
    </source>
</evidence>
<evidence type="ECO:0000256" key="3">
    <source>
        <dbReference type="ARBA" id="ARBA00007725"/>
    </source>
</evidence>
<comment type="similarity">
    <text evidence="3">Belongs to the LptF/LptG family.</text>
</comment>
<feature type="transmembrane region" description="Helical" evidence="12">
    <location>
        <begin position="294"/>
        <end position="309"/>
    </location>
</feature>
<evidence type="ECO:0000313" key="13">
    <source>
        <dbReference type="EMBL" id="CAL1240965.1"/>
    </source>
</evidence>
<organism evidence="13 14">
    <name type="scientific">Candidatus Methylocalor cossyra</name>
    <dbReference type="NCBI Taxonomy" id="3108543"/>
    <lineage>
        <taxon>Bacteria</taxon>
        <taxon>Pseudomonadati</taxon>
        <taxon>Pseudomonadota</taxon>
        <taxon>Gammaproteobacteria</taxon>
        <taxon>Methylococcales</taxon>
        <taxon>Methylococcaceae</taxon>
        <taxon>Candidatus Methylocalor</taxon>
    </lineage>
</organism>
<evidence type="ECO:0000256" key="12">
    <source>
        <dbReference type="SAM" id="Phobius"/>
    </source>
</evidence>
<evidence type="ECO:0000256" key="8">
    <source>
        <dbReference type="ARBA" id="ARBA00022692"/>
    </source>
</evidence>
<feature type="transmembrane region" description="Helical" evidence="12">
    <location>
        <begin position="100"/>
        <end position="120"/>
    </location>
</feature>
<gene>
    <name evidence="13" type="ORF">MECH1_V1_2189</name>
</gene>
<evidence type="ECO:0000313" key="14">
    <source>
        <dbReference type="Proteomes" id="UP001497493"/>
    </source>
</evidence>
<keyword evidence="10 12" id="KW-0472">Membrane</keyword>
<feature type="transmembrane region" description="Helical" evidence="12">
    <location>
        <begin position="54"/>
        <end position="79"/>
    </location>
</feature>
<protein>
    <recommendedName>
        <fullName evidence="4">Lipopolysaccharide export system permease protein LptF</fullName>
    </recommendedName>
</protein>
<name>A0ABM9NJZ6_9GAMM</name>
<evidence type="ECO:0000256" key="7">
    <source>
        <dbReference type="ARBA" id="ARBA00022519"/>
    </source>
</evidence>
<feature type="transmembrane region" description="Helical" evidence="12">
    <location>
        <begin position="270"/>
        <end position="287"/>
    </location>
</feature>
<dbReference type="RefSeq" id="WP_348757506.1">
    <property type="nucleotide sequence ID" value="NZ_OZ026884.1"/>
</dbReference>
<evidence type="ECO:0000256" key="1">
    <source>
        <dbReference type="ARBA" id="ARBA00002265"/>
    </source>
</evidence>
<comment type="subcellular location">
    <subcellularLocation>
        <location evidence="2">Cell inner membrane</location>
        <topology evidence="2">Multi-pass membrane protein</topology>
    </subcellularLocation>
</comment>
<comment type="subunit">
    <text evidence="11">Component of the lipopolysaccharide transport and assembly complex. The LptBFG transporter is composed of two ATP-binding proteins (LptB) and two transmembrane proteins (LptF and LptG).</text>
</comment>
<keyword evidence="5" id="KW-0813">Transport</keyword>
<dbReference type="PANTHER" id="PTHR33529">
    <property type="entry name" value="SLR0882 PROTEIN-RELATED"/>
    <property type="match status" value="1"/>
</dbReference>
<dbReference type="InterPro" id="IPR030922">
    <property type="entry name" value="LptF"/>
</dbReference>
<feature type="transmembrane region" description="Helical" evidence="12">
    <location>
        <begin position="12"/>
        <end position="34"/>
    </location>
</feature>
<evidence type="ECO:0000256" key="2">
    <source>
        <dbReference type="ARBA" id="ARBA00004429"/>
    </source>
</evidence>
<dbReference type="Proteomes" id="UP001497493">
    <property type="component" value="Chromosome"/>
</dbReference>
<dbReference type="EMBL" id="OZ026884">
    <property type="protein sequence ID" value="CAL1240965.1"/>
    <property type="molecule type" value="Genomic_DNA"/>
</dbReference>
<evidence type="ECO:0000256" key="11">
    <source>
        <dbReference type="ARBA" id="ARBA00026081"/>
    </source>
</evidence>
<evidence type="ECO:0000256" key="4">
    <source>
        <dbReference type="ARBA" id="ARBA00014213"/>
    </source>
</evidence>
<keyword evidence="7" id="KW-0997">Cell inner membrane</keyword>
<keyword evidence="6" id="KW-1003">Cell membrane</keyword>
<feature type="transmembrane region" description="Helical" evidence="12">
    <location>
        <begin position="329"/>
        <end position="347"/>
    </location>
</feature>
<keyword evidence="8 12" id="KW-0812">Transmembrane</keyword>
<accession>A0ABM9NJZ6</accession>
<dbReference type="PANTHER" id="PTHR33529:SF7">
    <property type="entry name" value="LIPOPOLYSACCHARIDE EXPORT SYSTEM PERMEASE PROTEIN LPTF"/>
    <property type="match status" value="1"/>
</dbReference>
<proteinExistence type="inferred from homology"/>
<sequence>MFAVVDRMVSFEFAKTLTAILSVLVVIIVSRKFLDILRKAIEGDVAANTLFHLLGLKTLGAIAILIPASTFMAILSVIGRMYRDQEMAILASGGMGMRRLYQALSWALVPVILLAAYMALEVLPWTEREAQLLMKKDEQSADIRAIKPGRFNEFSAGDTVLYAEGMTSDNRMTNVFVQRRLPNSSETTVADHGRLERNPQGEYFVILNDGRRYQGLPGRVDYIITEFQEHAVRVSSPEEEAAALKRDAESTLQLIRSGTPKELAELQKRLAVPLGALFLALLAVPLARVAPRRGPFGNVLTAFLIYVIYENLQKISQALLMTEKIPLWLSYSGTYLMLLALTLGLFLKQRGSRWIAHGVKELLRR</sequence>
<evidence type="ECO:0000256" key="6">
    <source>
        <dbReference type="ARBA" id="ARBA00022475"/>
    </source>
</evidence>
<evidence type="ECO:0000256" key="5">
    <source>
        <dbReference type="ARBA" id="ARBA00022448"/>
    </source>
</evidence>
<comment type="function">
    <text evidence="1">Part of the ABC transporter complex LptBFG involved in the translocation of lipopolysaccharide (LPS) from the inner membrane to the outer membrane.</text>
</comment>
<dbReference type="NCBIfam" id="TIGR04407">
    <property type="entry name" value="LptF_YjgP"/>
    <property type="match status" value="1"/>
</dbReference>
<dbReference type="InterPro" id="IPR005495">
    <property type="entry name" value="LptG/LptF_permease"/>
</dbReference>